<protein>
    <recommendedName>
        <fullName evidence="4 14">Undecaprenyl-diphosphatase</fullName>
        <ecNumber evidence="3 14">3.6.1.27</ecNumber>
    </recommendedName>
    <alternativeName>
        <fullName evidence="12 14">Bacitracin resistance protein</fullName>
    </alternativeName>
    <alternativeName>
        <fullName evidence="11 14">Undecaprenyl pyrophosphate phosphatase</fullName>
    </alternativeName>
</protein>
<feature type="transmembrane region" description="Helical" evidence="14">
    <location>
        <begin position="172"/>
        <end position="190"/>
    </location>
</feature>
<evidence type="ECO:0000256" key="7">
    <source>
        <dbReference type="ARBA" id="ARBA00022801"/>
    </source>
</evidence>
<dbReference type="Pfam" id="PF02673">
    <property type="entry name" value="BacA"/>
    <property type="match status" value="1"/>
</dbReference>
<evidence type="ECO:0000256" key="14">
    <source>
        <dbReference type="HAMAP-Rule" id="MF_01006"/>
    </source>
</evidence>
<dbReference type="GO" id="GO:0050380">
    <property type="term" value="F:undecaprenyl-diphosphatase activity"/>
    <property type="evidence" value="ECO:0007669"/>
    <property type="project" value="UniProtKB-UniRule"/>
</dbReference>
<feature type="transmembrane region" description="Helical" evidence="14">
    <location>
        <begin position="234"/>
        <end position="251"/>
    </location>
</feature>
<dbReference type="GO" id="GO:0071555">
    <property type="term" value="P:cell wall organization"/>
    <property type="evidence" value="ECO:0007669"/>
    <property type="project" value="UniProtKB-KW"/>
</dbReference>
<keyword evidence="5 14" id="KW-1003">Cell membrane</keyword>
<dbReference type="EMBL" id="DVHL01000037">
    <property type="protein sequence ID" value="HIR66159.1"/>
    <property type="molecule type" value="Genomic_DNA"/>
</dbReference>
<dbReference type="PANTHER" id="PTHR30622">
    <property type="entry name" value="UNDECAPRENYL-DIPHOSPHATASE"/>
    <property type="match status" value="1"/>
</dbReference>
<evidence type="ECO:0000256" key="3">
    <source>
        <dbReference type="ARBA" id="ARBA00012374"/>
    </source>
</evidence>
<dbReference type="AlphaFoldDB" id="A0A9D1E4J3"/>
<gene>
    <name evidence="14" type="primary">uppP</name>
    <name evidence="15" type="ORF">IAC95_04715</name>
</gene>
<evidence type="ECO:0000256" key="11">
    <source>
        <dbReference type="ARBA" id="ARBA00032707"/>
    </source>
</evidence>
<comment type="miscellaneous">
    <text evidence="14">Bacitracin is thought to be involved in the inhibition of peptidoglycan synthesis by sequestering undecaprenyl diphosphate, thereby reducing the pool of lipid carrier available.</text>
</comment>
<sequence>MTVLQSIFLGLLQGFTEFLPVSSSGHLILAQKLFGIEGNLFFDVMLHVGTLFAVVIALRKSLWQTIRHPVSDNKLLLLVLASVPTFALALLVKLFVPETLMEKLLPVGFTLTIVLIVLSQKLYKPQLRLSQCGFLPAIVTGVAQGIAVFPGLSRSGATISVMKFFGVNASDAAEFSFLLSIPIILASGVVEIWEAVKTGMQISWLTTATGTLAAFFSGLVAVKTVLRAVKNKSWIWFAVYLVLPVVLSFIVM</sequence>
<comment type="subcellular location">
    <subcellularLocation>
        <location evidence="1 14">Cell membrane</location>
        <topology evidence="1 14">Multi-pass membrane protein</topology>
    </subcellularLocation>
</comment>
<evidence type="ECO:0000256" key="4">
    <source>
        <dbReference type="ARBA" id="ARBA00021581"/>
    </source>
</evidence>
<keyword evidence="14" id="KW-0573">Peptidoglycan synthesis</keyword>
<keyword evidence="9 14" id="KW-0472">Membrane</keyword>
<feature type="transmembrane region" description="Helical" evidence="14">
    <location>
        <begin position="134"/>
        <end position="152"/>
    </location>
</feature>
<evidence type="ECO:0000256" key="6">
    <source>
        <dbReference type="ARBA" id="ARBA00022692"/>
    </source>
</evidence>
<dbReference type="GO" id="GO:0046677">
    <property type="term" value="P:response to antibiotic"/>
    <property type="evidence" value="ECO:0007669"/>
    <property type="project" value="UniProtKB-UniRule"/>
</dbReference>
<feature type="transmembrane region" description="Helical" evidence="14">
    <location>
        <begin position="75"/>
        <end position="92"/>
    </location>
</feature>
<evidence type="ECO:0000256" key="2">
    <source>
        <dbReference type="ARBA" id="ARBA00010621"/>
    </source>
</evidence>
<feature type="transmembrane region" description="Helical" evidence="14">
    <location>
        <begin position="202"/>
        <end position="222"/>
    </location>
</feature>
<keyword evidence="7 14" id="KW-0378">Hydrolase</keyword>
<keyword evidence="14" id="KW-0133">Cell shape</keyword>
<keyword evidence="10 14" id="KW-0046">Antibiotic resistance</keyword>
<evidence type="ECO:0000313" key="15">
    <source>
        <dbReference type="EMBL" id="HIR66159.1"/>
    </source>
</evidence>
<evidence type="ECO:0000256" key="5">
    <source>
        <dbReference type="ARBA" id="ARBA00022475"/>
    </source>
</evidence>
<dbReference type="InterPro" id="IPR003824">
    <property type="entry name" value="UppP"/>
</dbReference>
<dbReference type="Proteomes" id="UP000824200">
    <property type="component" value="Unassembled WGS sequence"/>
</dbReference>
<keyword evidence="8 14" id="KW-1133">Transmembrane helix</keyword>
<comment type="caution">
    <text evidence="15">The sequence shown here is derived from an EMBL/GenBank/DDBJ whole genome shotgun (WGS) entry which is preliminary data.</text>
</comment>
<evidence type="ECO:0000256" key="9">
    <source>
        <dbReference type="ARBA" id="ARBA00023136"/>
    </source>
</evidence>
<dbReference type="GO" id="GO:0009252">
    <property type="term" value="P:peptidoglycan biosynthetic process"/>
    <property type="evidence" value="ECO:0007669"/>
    <property type="project" value="UniProtKB-KW"/>
</dbReference>
<evidence type="ECO:0000256" key="13">
    <source>
        <dbReference type="ARBA" id="ARBA00047594"/>
    </source>
</evidence>
<evidence type="ECO:0000256" key="12">
    <source>
        <dbReference type="ARBA" id="ARBA00032932"/>
    </source>
</evidence>
<comment type="catalytic activity">
    <reaction evidence="13 14">
        <text>di-trans,octa-cis-undecaprenyl diphosphate + H2O = di-trans,octa-cis-undecaprenyl phosphate + phosphate + H(+)</text>
        <dbReference type="Rhea" id="RHEA:28094"/>
        <dbReference type="ChEBI" id="CHEBI:15377"/>
        <dbReference type="ChEBI" id="CHEBI:15378"/>
        <dbReference type="ChEBI" id="CHEBI:43474"/>
        <dbReference type="ChEBI" id="CHEBI:58405"/>
        <dbReference type="ChEBI" id="CHEBI:60392"/>
        <dbReference type="EC" id="3.6.1.27"/>
    </reaction>
</comment>
<feature type="transmembrane region" description="Helical" evidence="14">
    <location>
        <begin position="40"/>
        <end position="63"/>
    </location>
</feature>
<comment type="similarity">
    <text evidence="2 14">Belongs to the UppP family.</text>
</comment>
<dbReference type="EC" id="3.6.1.27" evidence="3 14"/>
<dbReference type="HAMAP" id="MF_01006">
    <property type="entry name" value="Undec_diphosphatase"/>
    <property type="match status" value="1"/>
</dbReference>
<reference evidence="15" key="1">
    <citation type="submission" date="2020-10" db="EMBL/GenBank/DDBJ databases">
        <authorList>
            <person name="Gilroy R."/>
        </authorList>
    </citation>
    <scope>NUCLEOTIDE SEQUENCE</scope>
    <source>
        <strain evidence="15">CHK121-14286</strain>
    </source>
</reference>
<dbReference type="GO" id="GO:0008360">
    <property type="term" value="P:regulation of cell shape"/>
    <property type="evidence" value="ECO:0007669"/>
    <property type="project" value="UniProtKB-KW"/>
</dbReference>
<dbReference type="GO" id="GO:0005886">
    <property type="term" value="C:plasma membrane"/>
    <property type="evidence" value="ECO:0007669"/>
    <property type="project" value="UniProtKB-SubCell"/>
</dbReference>
<name>A0A9D1E4J3_9BACT</name>
<dbReference type="PANTHER" id="PTHR30622:SF4">
    <property type="entry name" value="UNDECAPRENYL-DIPHOSPHATASE"/>
    <property type="match status" value="1"/>
</dbReference>
<evidence type="ECO:0000313" key="16">
    <source>
        <dbReference type="Proteomes" id="UP000824200"/>
    </source>
</evidence>
<organism evidence="15 16">
    <name type="scientific">Candidatus Fimimonas gallinarum</name>
    <dbReference type="NCBI Taxonomy" id="2840821"/>
    <lineage>
        <taxon>Bacteria</taxon>
        <taxon>Pseudomonadati</taxon>
        <taxon>Myxococcota</taxon>
        <taxon>Myxococcia</taxon>
        <taxon>Myxococcales</taxon>
        <taxon>Cystobacterineae</taxon>
        <taxon>Myxococcaceae</taxon>
        <taxon>Myxococcaceae incertae sedis</taxon>
        <taxon>Candidatus Fimimonas</taxon>
    </lineage>
</organism>
<comment type="function">
    <text evidence="14">Catalyzes the dephosphorylation of undecaprenyl diphosphate (UPP). Confers resistance to bacitracin.</text>
</comment>
<evidence type="ECO:0000256" key="8">
    <source>
        <dbReference type="ARBA" id="ARBA00022989"/>
    </source>
</evidence>
<keyword evidence="6 14" id="KW-0812">Transmembrane</keyword>
<keyword evidence="14" id="KW-0961">Cell wall biogenesis/degradation</keyword>
<evidence type="ECO:0000256" key="10">
    <source>
        <dbReference type="ARBA" id="ARBA00023251"/>
    </source>
</evidence>
<accession>A0A9D1E4J3</accession>
<reference evidence="15" key="2">
    <citation type="journal article" date="2021" name="PeerJ">
        <title>Extensive microbial diversity within the chicken gut microbiome revealed by metagenomics and culture.</title>
        <authorList>
            <person name="Gilroy R."/>
            <person name="Ravi A."/>
            <person name="Getino M."/>
            <person name="Pursley I."/>
            <person name="Horton D.L."/>
            <person name="Alikhan N.F."/>
            <person name="Baker D."/>
            <person name="Gharbi K."/>
            <person name="Hall N."/>
            <person name="Watson M."/>
            <person name="Adriaenssens E.M."/>
            <person name="Foster-Nyarko E."/>
            <person name="Jarju S."/>
            <person name="Secka A."/>
            <person name="Antonio M."/>
            <person name="Oren A."/>
            <person name="Chaudhuri R.R."/>
            <person name="La Ragione R."/>
            <person name="Hildebrand F."/>
            <person name="Pallen M.J."/>
        </authorList>
    </citation>
    <scope>NUCLEOTIDE SEQUENCE</scope>
    <source>
        <strain evidence="15">CHK121-14286</strain>
    </source>
</reference>
<proteinExistence type="inferred from homology"/>
<evidence type="ECO:0000256" key="1">
    <source>
        <dbReference type="ARBA" id="ARBA00004651"/>
    </source>
</evidence>